<dbReference type="KEGG" id="rsx:RhiXN_08748"/>
<evidence type="ECO:0000256" key="1">
    <source>
        <dbReference type="ARBA" id="ARBA00006699"/>
    </source>
</evidence>
<dbReference type="Proteomes" id="UP000650533">
    <property type="component" value="Chromosome 10"/>
</dbReference>
<dbReference type="GO" id="GO:0005975">
    <property type="term" value="P:carbohydrate metabolic process"/>
    <property type="evidence" value="ECO:0007669"/>
    <property type="project" value="InterPro"/>
</dbReference>
<dbReference type="PANTHER" id="PTHR38481:SF1">
    <property type="entry name" value="HYALURONATE LYASE"/>
    <property type="match status" value="1"/>
</dbReference>
<dbReference type="SUPFAM" id="SSF49863">
    <property type="entry name" value="Hyaluronate lyase-like, C-terminal domain"/>
    <property type="match status" value="1"/>
</dbReference>
<comment type="similarity">
    <text evidence="1">Belongs to the polysaccharide lyase 8 family.</text>
</comment>
<gene>
    <name evidence="8" type="ORF">RhiXN_08748</name>
</gene>
<sequence>MVWLSKNAVTLQLAGAIFSSLAYANDLETIYNRQTELIISTTRAWNGKIQNYIDTLKSDGTWSAIDYTSGCTARRSSWPASGHWSRLLEMTAAYRGGLPRYKNNAHLRSAIHRAMGYWFDHDYSTIGDGSCMDREQFPAHHCPCGTPGLWGPNWYSNVILIPTRVSKVCILLRQELSDTELAKCTTMAARAYAPFYRDPKPGYLSGANVMDIAVIGIMAALLENDRSGNATRIADAYGRVHSQTLVQSEDRVDGIKPDGSFQQHGGLIYDGNYGKDFSNSFIQLSLLALGTQFQAKKEVQQSFGRWFEGARWMTYTNVMNNVVHWDLSVIGRFISYPVADGRASADLRMDLSQILKLGKAWSQRDLIEFGTRLTGSADNSANSGGLVGSRMFWNSDYMVHRTAETVTTVKMVSTRTTTSECVNSENPYGFHLSDGVTYTYSTGAEYEDIFAGLDYSIPPGITTDYAAAKLECATATRAGADSYAGGVEAGDVAMAAMRYLNPLSQSFGFYKAWFFFPNNVQHVLVANVQQYSQHSHPAFSVLDQRLRSGDVYLNGQSISEGGNFTETNTLWHSGTGYTFPPDQAISTPLSVCLQSKSGDWSKIGTSKRPPSIKDTFTAWLVHTPSSRTPTTHSSDPNTSAPIEYSVFPATRSNSEFENKAARYRPRTIVNSEVVSAAMDSHATVLGAAFWKPLGGSVSVKEMGVGLEVDRGVVVMLKFKDEGRTKGRIYVADPTHGSGTVTVKVNWLGQAISRRSAGEGCSGSKCPGLKRTSGHEKGEVVLKLDLPGGGLAGSTVVGVF</sequence>
<dbReference type="InterPro" id="IPR038970">
    <property type="entry name" value="Lyase_8"/>
</dbReference>
<evidence type="ECO:0000259" key="5">
    <source>
        <dbReference type="Pfam" id="PF02278"/>
    </source>
</evidence>
<dbReference type="SUPFAM" id="SSF48230">
    <property type="entry name" value="Chondroitin AC/alginate lyase"/>
    <property type="match status" value="1"/>
</dbReference>
<proteinExistence type="inferred from homology"/>
<organism evidence="8 9">
    <name type="scientific">Rhizoctonia solani</name>
    <dbReference type="NCBI Taxonomy" id="456999"/>
    <lineage>
        <taxon>Eukaryota</taxon>
        <taxon>Fungi</taxon>
        <taxon>Dikarya</taxon>
        <taxon>Basidiomycota</taxon>
        <taxon>Agaricomycotina</taxon>
        <taxon>Agaricomycetes</taxon>
        <taxon>Cantharellales</taxon>
        <taxon>Ceratobasidiaceae</taxon>
        <taxon>Rhizoctonia</taxon>
    </lineage>
</organism>
<dbReference type="AlphaFoldDB" id="A0A8H8T0I5"/>
<keyword evidence="3 8" id="KW-0456">Lyase</keyword>
<evidence type="ECO:0000259" key="6">
    <source>
        <dbReference type="Pfam" id="PF02884"/>
    </source>
</evidence>
<dbReference type="SUPFAM" id="SSF74650">
    <property type="entry name" value="Galactose mutarotase-like"/>
    <property type="match status" value="1"/>
</dbReference>
<feature type="domain" description="Polysaccharide lyase family 8 central" evidence="5">
    <location>
        <begin position="390"/>
        <end position="627"/>
    </location>
</feature>
<evidence type="ECO:0000313" key="8">
    <source>
        <dbReference type="EMBL" id="QRW23712.1"/>
    </source>
</evidence>
<dbReference type="InterPro" id="IPR014718">
    <property type="entry name" value="GH-type_carb-bd"/>
</dbReference>
<dbReference type="InterPro" id="IPR011013">
    <property type="entry name" value="Gal_mutarotase_sf_dom"/>
</dbReference>
<dbReference type="Pfam" id="PF08124">
    <property type="entry name" value="Lyase_8_N"/>
    <property type="match status" value="1"/>
</dbReference>
<evidence type="ECO:0000256" key="4">
    <source>
        <dbReference type="SAM" id="SignalP"/>
    </source>
</evidence>
<feature type="domain" description="Polysaccharide lyase 8 N-terminal alpha-helical" evidence="7">
    <location>
        <begin position="152"/>
        <end position="347"/>
    </location>
</feature>
<dbReference type="Gene3D" id="2.70.98.10">
    <property type="match status" value="1"/>
</dbReference>
<dbReference type="PANTHER" id="PTHR38481">
    <property type="entry name" value="HYALURONATE LYASE"/>
    <property type="match status" value="1"/>
</dbReference>
<keyword evidence="2 4" id="KW-0732">Signal</keyword>
<protein>
    <submittedName>
        <fullName evidence="8">Polysaccharide lyase family 8 protein</fullName>
    </submittedName>
</protein>
<dbReference type="InterPro" id="IPR004103">
    <property type="entry name" value="Lyase_8_C"/>
</dbReference>
<dbReference type="InterPro" id="IPR012970">
    <property type="entry name" value="Lyase_8_alpha_N"/>
</dbReference>
<dbReference type="InterPro" id="IPR011071">
    <property type="entry name" value="Lyase_8-like_C"/>
</dbReference>
<evidence type="ECO:0000259" key="7">
    <source>
        <dbReference type="Pfam" id="PF08124"/>
    </source>
</evidence>
<dbReference type="GeneID" id="67031027"/>
<feature type="signal peptide" evidence="4">
    <location>
        <begin position="1"/>
        <end position="24"/>
    </location>
</feature>
<feature type="chain" id="PRO_5034749120" evidence="4">
    <location>
        <begin position="25"/>
        <end position="799"/>
    </location>
</feature>
<evidence type="ECO:0000313" key="9">
    <source>
        <dbReference type="Proteomes" id="UP000650533"/>
    </source>
</evidence>
<dbReference type="GO" id="GO:0030246">
    <property type="term" value="F:carbohydrate binding"/>
    <property type="evidence" value="ECO:0007669"/>
    <property type="project" value="InterPro"/>
</dbReference>
<dbReference type="RefSeq" id="XP_043183949.1">
    <property type="nucleotide sequence ID" value="XM_043328564.1"/>
</dbReference>
<dbReference type="Pfam" id="PF02278">
    <property type="entry name" value="Lyase_8"/>
    <property type="match status" value="1"/>
</dbReference>
<evidence type="ECO:0000256" key="2">
    <source>
        <dbReference type="ARBA" id="ARBA00022729"/>
    </source>
</evidence>
<name>A0A8H8T0I5_9AGAM</name>
<dbReference type="Gene3D" id="1.50.10.100">
    <property type="entry name" value="Chondroitin AC/alginate lyase"/>
    <property type="match status" value="1"/>
</dbReference>
<accession>A0A8H8T0I5</accession>
<dbReference type="EMBL" id="CP059667">
    <property type="protein sequence ID" value="QRW23712.1"/>
    <property type="molecule type" value="Genomic_DNA"/>
</dbReference>
<dbReference type="GO" id="GO:0016837">
    <property type="term" value="F:carbon-oxygen lyase activity, acting on polysaccharides"/>
    <property type="evidence" value="ECO:0007669"/>
    <property type="project" value="UniProtKB-ARBA"/>
</dbReference>
<feature type="domain" description="Polysaccharide lyase family 8 C-terminal" evidence="6">
    <location>
        <begin position="668"/>
        <end position="741"/>
    </location>
</feature>
<dbReference type="Pfam" id="PF02884">
    <property type="entry name" value="Lyase_8_C"/>
    <property type="match status" value="1"/>
</dbReference>
<reference evidence="8" key="1">
    <citation type="submission" date="2020-05" db="EMBL/GenBank/DDBJ databases">
        <title>Evolutionary and genomic comparisons of hybrid uninucleate and nonhybrid Rhizoctonia fungi.</title>
        <authorList>
            <person name="Li C."/>
            <person name="Chen X."/>
        </authorList>
    </citation>
    <scope>NUCLEOTIDE SEQUENCE</scope>
    <source>
        <strain evidence="8">AG-1 IA</strain>
    </source>
</reference>
<dbReference type="InterPro" id="IPR003159">
    <property type="entry name" value="Lyase_8_central_dom"/>
</dbReference>
<dbReference type="GO" id="GO:0005576">
    <property type="term" value="C:extracellular region"/>
    <property type="evidence" value="ECO:0007669"/>
    <property type="project" value="InterPro"/>
</dbReference>
<evidence type="ECO:0000256" key="3">
    <source>
        <dbReference type="ARBA" id="ARBA00023239"/>
    </source>
</evidence>
<dbReference type="InterPro" id="IPR008929">
    <property type="entry name" value="Chondroitin_lyas"/>
</dbReference>
<dbReference type="Gene3D" id="2.60.220.10">
    <property type="entry name" value="Polysaccharide lyase family 8-like, C-terminal"/>
    <property type="match status" value="1"/>
</dbReference>